<proteinExistence type="predicted"/>
<sequence length="137" mass="15894">MDPSNHEVLVKEFLQVAYLAPSLKHDESANRLFQMKKVLMHEVNKKQEKSMFRDPTDICCQCLDFLQKEIICKHLHGDSNNNSTAKITDDKDIEDTDNKSDNQKDYKNNDSYISTLSEEVLNYMKNIFGISTDSEKQ</sequence>
<reference evidence="2 3" key="1">
    <citation type="submission" date="2021-06" db="EMBL/GenBank/DDBJ databases">
        <authorList>
            <person name="Kallberg Y."/>
            <person name="Tangrot J."/>
            <person name="Rosling A."/>
        </authorList>
    </citation>
    <scope>NUCLEOTIDE SEQUENCE [LARGE SCALE GENOMIC DNA]</scope>
    <source>
        <strain evidence="2 3">120-4 pot B 10/14</strain>
    </source>
</reference>
<accession>A0ABN7VI02</accession>
<gene>
    <name evidence="2" type="ORF">GMARGA_LOCUS18998</name>
</gene>
<protein>
    <submittedName>
        <fullName evidence="2">16248_t:CDS:1</fullName>
    </submittedName>
</protein>
<evidence type="ECO:0000313" key="3">
    <source>
        <dbReference type="Proteomes" id="UP000789901"/>
    </source>
</evidence>
<evidence type="ECO:0000256" key="1">
    <source>
        <dbReference type="SAM" id="MobiDB-lite"/>
    </source>
</evidence>
<name>A0ABN7VI02_GIGMA</name>
<evidence type="ECO:0000313" key="2">
    <source>
        <dbReference type="EMBL" id="CAG8775270.1"/>
    </source>
</evidence>
<keyword evidence="3" id="KW-1185">Reference proteome</keyword>
<dbReference type="EMBL" id="CAJVQB010015565">
    <property type="protein sequence ID" value="CAG8775270.1"/>
    <property type="molecule type" value="Genomic_DNA"/>
</dbReference>
<comment type="caution">
    <text evidence="2">The sequence shown here is derived from an EMBL/GenBank/DDBJ whole genome shotgun (WGS) entry which is preliminary data.</text>
</comment>
<organism evidence="2 3">
    <name type="scientific">Gigaspora margarita</name>
    <dbReference type="NCBI Taxonomy" id="4874"/>
    <lineage>
        <taxon>Eukaryota</taxon>
        <taxon>Fungi</taxon>
        <taxon>Fungi incertae sedis</taxon>
        <taxon>Mucoromycota</taxon>
        <taxon>Glomeromycotina</taxon>
        <taxon>Glomeromycetes</taxon>
        <taxon>Diversisporales</taxon>
        <taxon>Gigasporaceae</taxon>
        <taxon>Gigaspora</taxon>
    </lineage>
</organism>
<dbReference type="Proteomes" id="UP000789901">
    <property type="component" value="Unassembled WGS sequence"/>
</dbReference>
<feature type="region of interest" description="Disordered" evidence="1">
    <location>
        <begin position="76"/>
        <end position="110"/>
    </location>
</feature>
<feature type="compositionally biased region" description="Basic and acidic residues" evidence="1">
    <location>
        <begin position="96"/>
        <end position="108"/>
    </location>
</feature>